<feature type="compositionally biased region" description="Low complexity" evidence="1">
    <location>
        <begin position="1"/>
        <end position="10"/>
    </location>
</feature>
<evidence type="ECO:0000313" key="3">
    <source>
        <dbReference type="Proteomes" id="UP000596660"/>
    </source>
</evidence>
<feature type="compositionally biased region" description="Acidic residues" evidence="1">
    <location>
        <begin position="15"/>
        <end position="36"/>
    </location>
</feature>
<dbReference type="Proteomes" id="UP000596660">
    <property type="component" value="Unplaced"/>
</dbReference>
<feature type="region of interest" description="Disordered" evidence="1">
    <location>
        <begin position="1"/>
        <end position="62"/>
    </location>
</feature>
<dbReference type="AlphaFoldDB" id="A0A803LKD7"/>
<reference evidence="2" key="1">
    <citation type="journal article" date="2017" name="Nature">
        <title>The genome of Chenopodium quinoa.</title>
        <authorList>
            <person name="Jarvis D.E."/>
            <person name="Ho Y.S."/>
            <person name="Lightfoot D.J."/>
            <person name="Schmoeckel S.M."/>
            <person name="Li B."/>
            <person name="Borm T.J.A."/>
            <person name="Ohyanagi H."/>
            <person name="Mineta K."/>
            <person name="Michell C.T."/>
            <person name="Saber N."/>
            <person name="Kharbatia N.M."/>
            <person name="Rupper R.R."/>
            <person name="Sharp A.R."/>
            <person name="Dally N."/>
            <person name="Boughton B.A."/>
            <person name="Woo Y.H."/>
            <person name="Gao G."/>
            <person name="Schijlen E.G.W.M."/>
            <person name="Guo X."/>
            <person name="Momin A.A."/>
            <person name="Negrao S."/>
            <person name="Al-Babili S."/>
            <person name="Gehring C."/>
            <person name="Roessner U."/>
            <person name="Jung C."/>
            <person name="Murphy K."/>
            <person name="Arold S.T."/>
            <person name="Gojobori T."/>
            <person name="van der Linden C.G."/>
            <person name="van Loo E.N."/>
            <person name="Jellen E.N."/>
            <person name="Maughan P.J."/>
            <person name="Tester M."/>
        </authorList>
    </citation>
    <scope>NUCLEOTIDE SEQUENCE [LARGE SCALE GENOMIC DNA]</scope>
    <source>
        <strain evidence="2">cv. PI 614886</strain>
    </source>
</reference>
<proteinExistence type="predicted"/>
<reference evidence="2" key="2">
    <citation type="submission" date="2021-03" db="UniProtKB">
        <authorList>
            <consortium name="EnsemblPlants"/>
        </authorList>
    </citation>
    <scope>IDENTIFICATION</scope>
</reference>
<organism evidence="2 3">
    <name type="scientific">Chenopodium quinoa</name>
    <name type="common">Quinoa</name>
    <dbReference type="NCBI Taxonomy" id="63459"/>
    <lineage>
        <taxon>Eukaryota</taxon>
        <taxon>Viridiplantae</taxon>
        <taxon>Streptophyta</taxon>
        <taxon>Embryophyta</taxon>
        <taxon>Tracheophyta</taxon>
        <taxon>Spermatophyta</taxon>
        <taxon>Magnoliopsida</taxon>
        <taxon>eudicotyledons</taxon>
        <taxon>Gunneridae</taxon>
        <taxon>Pentapetalae</taxon>
        <taxon>Caryophyllales</taxon>
        <taxon>Chenopodiaceae</taxon>
        <taxon>Chenopodioideae</taxon>
        <taxon>Atripliceae</taxon>
        <taxon>Chenopodium</taxon>
    </lineage>
</organism>
<evidence type="ECO:0000256" key="1">
    <source>
        <dbReference type="SAM" id="MobiDB-lite"/>
    </source>
</evidence>
<accession>A0A803LKD7</accession>
<protein>
    <submittedName>
        <fullName evidence="2">Uncharacterized protein</fullName>
    </submittedName>
</protein>
<dbReference type="Gramene" id="AUR62014434-RA">
    <property type="protein sequence ID" value="AUR62014434-RA:cds"/>
    <property type="gene ID" value="AUR62014434"/>
</dbReference>
<sequence>MVEVGEVGVLHGDGEEGVEEVGEEEGVEEVGEEDGVGEVVVQGHGSGADVVEGDEEEEHDMKSEDLVVETLSWENLHNAWEEEGARE</sequence>
<dbReference type="EnsemblPlants" id="AUR62014434-RA">
    <property type="protein sequence ID" value="AUR62014434-RA:cds"/>
    <property type="gene ID" value="AUR62014434"/>
</dbReference>
<name>A0A803LKD7_CHEQI</name>
<evidence type="ECO:0000313" key="2">
    <source>
        <dbReference type="EnsemblPlants" id="AUR62014434-RA:cds"/>
    </source>
</evidence>
<keyword evidence="3" id="KW-1185">Reference proteome</keyword>